<dbReference type="Pfam" id="PF00560">
    <property type="entry name" value="LRR_1"/>
    <property type="match status" value="1"/>
</dbReference>
<proteinExistence type="predicted"/>
<dbReference type="Ensembl" id="ENSMZET00005023990.1">
    <property type="protein sequence ID" value="ENSMZEP00005023229.1"/>
    <property type="gene ID" value="ENSMZEG00005017391.1"/>
</dbReference>
<dbReference type="SUPFAM" id="SSF52047">
    <property type="entry name" value="RNI-like"/>
    <property type="match status" value="1"/>
</dbReference>
<sequence length="73" mass="8313">LKGPNCRLETLRLIGCNLSEKSHDTLFFILTSSNLRELDLSNNSLKDSGVMLFSEQGNQHCRLETLRELFVCI</sequence>
<protein>
    <submittedName>
        <fullName evidence="3">Uncharacterized protein</fullName>
    </submittedName>
</protein>
<keyword evidence="1" id="KW-0433">Leucine-rich repeat</keyword>
<dbReference type="AlphaFoldDB" id="A0A3P9CMG6"/>
<evidence type="ECO:0000313" key="3">
    <source>
        <dbReference type="Ensembl" id="ENSMZEP00005023229.1"/>
    </source>
</evidence>
<evidence type="ECO:0000256" key="1">
    <source>
        <dbReference type="ARBA" id="ARBA00022614"/>
    </source>
</evidence>
<dbReference type="PROSITE" id="PS51450">
    <property type="entry name" value="LRR"/>
    <property type="match status" value="1"/>
</dbReference>
<dbReference type="PANTHER" id="PTHR24106">
    <property type="entry name" value="NACHT, LRR AND CARD DOMAINS-CONTAINING"/>
    <property type="match status" value="1"/>
</dbReference>
<dbReference type="Gene3D" id="3.80.10.10">
    <property type="entry name" value="Ribonuclease Inhibitor"/>
    <property type="match status" value="1"/>
</dbReference>
<reference evidence="3" key="3">
    <citation type="submission" date="2025-09" db="UniProtKB">
        <authorList>
            <consortium name="Ensembl"/>
        </authorList>
    </citation>
    <scope>IDENTIFICATION</scope>
</reference>
<keyword evidence="2" id="KW-0677">Repeat</keyword>
<dbReference type="InterPro" id="IPR001611">
    <property type="entry name" value="Leu-rich_rpt"/>
</dbReference>
<evidence type="ECO:0000256" key="2">
    <source>
        <dbReference type="ARBA" id="ARBA00022737"/>
    </source>
</evidence>
<accession>A0A3P9CMG6</accession>
<dbReference type="InterPro" id="IPR051261">
    <property type="entry name" value="NLR"/>
</dbReference>
<reference evidence="3" key="2">
    <citation type="submission" date="2025-08" db="UniProtKB">
        <authorList>
            <consortium name="Ensembl"/>
        </authorList>
    </citation>
    <scope>IDENTIFICATION</scope>
</reference>
<keyword evidence="4" id="KW-1185">Reference proteome</keyword>
<name>A0A3P9CMG6_9CICH</name>
<dbReference type="Proteomes" id="UP000265160">
    <property type="component" value="LG23"/>
</dbReference>
<evidence type="ECO:0000313" key="4">
    <source>
        <dbReference type="Proteomes" id="UP000265160"/>
    </source>
</evidence>
<organism evidence="3 4">
    <name type="scientific">Maylandia zebra</name>
    <name type="common">zebra mbuna</name>
    <dbReference type="NCBI Taxonomy" id="106582"/>
    <lineage>
        <taxon>Eukaryota</taxon>
        <taxon>Metazoa</taxon>
        <taxon>Chordata</taxon>
        <taxon>Craniata</taxon>
        <taxon>Vertebrata</taxon>
        <taxon>Euteleostomi</taxon>
        <taxon>Actinopterygii</taxon>
        <taxon>Neopterygii</taxon>
        <taxon>Teleostei</taxon>
        <taxon>Neoteleostei</taxon>
        <taxon>Acanthomorphata</taxon>
        <taxon>Ovalentaria</taxon>
        <taxon>Cichlomorphae</taxon>
        <taxon>Cichliformes</taxon>
        <taxon>Cichlidae</taxon>
        <taxon>African cichlids</taxon>
        <taxon>Pseudocrenilabrinae</taxon>
        <taxon>Haplochromini</taxon>
        <taxon>Maylandia</taxon>
        <taxon>Maylandia zebra complex</taxon>
    </lineage>
</organism>
<dbReference type="InterPro" id="IPR032675">
    <property type="entry name" value="LRR_dom_sf"/>
</dbReference>
<reference evidence="3 4" key="1">
    <citation type="journal article" date="2014" name="Nature">
        <title>The genomic substrate for adaptive radiation in African cichlid fish.</title>
        <authorList>
            <person name="Brawand D."/>
            <person name="Wagner C.E."/>
            <person name="Li Y.I."/>
            <person name="Malinsky M."/>
            <person name="Keller I."/>
            <person name="Fan S."/>
            <person name="Simakov O."/>
            <person name="Ng A.Y."/>
            <person name="Lim Z.W."/>
            <person name="Bezault E."/>
            <person name="Turner-Maier J."/>
            <person name="Johnson J."/>
            <person name="Alcazar R."/>
            <person name="Noh H.J."/>
            <person name="Russell P."/>
            <person name="Aken B."/>
            <person name="Alfoldi J."/>
            <person name="Amemiya C."/>
            <person name="Azzouzi N."/>
            <person name="Baroiller J.F."/>
            <person name="Barloy-Hubler F."/>
            <person name="Berlin A."/>
            <person name="Bloomquist R."/>
            <person name="Carleton K.L."/>
            <person name="Conte M.A."/>
            <person name="D'Cotta H."/>
            <person name="Eshel O."/>
            <person name="Gaffney L."/>
            <person name="Galibert F."/>
            <person name="Gante H.F."/>
            <person name="Gnerre S."/>
            <person name="Greuter L."/>
            <person name="Guyon R."/>
            <person name="Haddad N.S."/>
            <person name="Haerty W."/>
            <person name="Harris R.M."/>
            <person name="Hofmann H.A."/>
            <person name="Hourlier T."/>
            <person name="Hulata G."/>
            <person name="Jaffe D.B."/>
            <person name="Lara M."/>
            <person name="Lee A.P."/>
            <person name="MacCallum I."/>
            <person name="Mwaiko S."/>
            <person name="Nikaido M."/>
            <person name="Nishihara H."/>
            <person name="Ozouf-Costaz C."/>
            <person name="Penman D.J."/>
            <person name="Przybylski D."/>
            <person name="Rakotomanga M."/>
            <person name="Renn S.C.P."/>
            <person name="Ribeiro F.J."/>
            <person name="Ron M."/>
            <person name="Salzburger W."/>
            <person name="Sanchez-Pulido L."/>
            <person name="Santos M.E."/>
            <person name="Searle S."/>
            <person name="Sharpe T."/>
            <person name="Swofford R."/>
            <person name="Tan F.J."/>
            <person name="Williams L."/>
            <person name="Young S."/>
            <person name="Yin S."/>
            <person name="Okada N."/>
            <person name="Kocher T.D."/>
            <person name="Miska E.A."/>
            <person name="Lander E.S."/>
            <person name="Venkatesh B."/>
            <person name="Fernald R.D."/>
            <person name="Meyer A."/>
            <person name="Ponting C.P."/>
            <person name="Streelman J.T."/>
            <person name="Lindblad-Toh K."/>
            <person name="Seehausen O."/>
            <person name="Di Palma F."/>
        </authorList>
    </citation>
    <scope>NUCLEOTIDE SEQUENCE</scope>
</reference>